<dbReference type="Pfam" id="PF14347">
    <property type="entry name" value="DUF4399"/>
    <property type="match status" value="1"/>
</dbReference>
<keyword evidence="1" id="KW-0732">Signal</keyword>
<evidence type="ECO:0000256" key="1">
    <source>
        <dbReference type="SAM" id="SignalP"/>
    </source>
</evidence>
<accession>A0YDE9</accession>
<dbReference type="eggNOG" id="ENOG5032RWS">
    <property type="taxonomic scope" value="Bacteria"/>
</dbReference>
<dbReference type="AlphaFoldDB" id="A0YDE9"/>
<name>A0YDE9_9GAMM</name>
<gene>
    <name evidence="3" type="ORF">GP2143_03988</name>
</gene>
<dbReference type="STRING" id="247633.GP2143_03988"/>
<feature type="signal peptide" evidence="1">
    <location>
        <begin position="1"/>
        <end position="22"/>
    </location>
</feature>
<sequence>MKKPLYLLLILLTSFSSLIASASPASQSSSPEGAIVYIISPVDGAVVNSPVLIRFGLKGMGVAPAGTDRANTGHHHLLVDGEALPNMTTAMGANVKHFGGGQTEASVELLPGEHTLQLIMGDKYHVPHTPPVVSEKITVTVQ</sequence>
<dbReference type="EMBL" id="AAVT01000004">
    <property type="protein sequence ID" value="EAW31252.1"/>
    <property type="molecule type" value="Genomic_DNA"/>
</dbReference>
<evidence type="ECO:0000259" key="2">
    <source>
        <dbReference type="Pfam" id="PF14347"/>
    </source>
</evidence>
<feature type="chain" id="PRO_5002630677" description="DUF4399 domain-containing protein" evidence="1">
    <location>
        <begin position="23"/>
        <end position="142"/>
    </location>
</feature>
<reference evidence="3 4" key="1">
    <citation type="journal article" date="2010" name="J. Bacteriol.">
        <title>Genome sequence of the oligotrophic marine Gammaproteobacterium HTCC2143, isolated from the Oregon Coast.</title>
        <authorList>
            <person name="Oh H.M."/>
            <person name="Kang I."/>
            <person name="Ferriera S."/>
            <person name="Giovannoni S.J."/>
            <person name="Cho J.C."/>
        </authorList>
    </citation>
    <scope>NUCLEOTIDE SEQUENCE [LARGE SCALE GENOMIC DNA]</scope>
    <source>
        <strain evidence="3 4">HTCC2143</strain>
    </source>
</reference>
<feature type="domain" description="DUF4399" evidence="2">
    <location>
        <begin position="53"/>
        <end position="142"/>
    </location>
</feature>
<keyword evidence="4" id="KW-1185">Reference proteome</keyword>
<dbReference type="OrthoDB" id="531568at2"/>
<evidence type="ECO:0000313" key="4">
    <source>
        <dbReference type="Proteomes" id="UP000004931"/>
    </source>
</evidence>
<evidence type="ECO:0000313" key="3">
    <source>
        <dbReference type="EMBL" id="EAW31252.1"/>
    </source>
</evidence>
<dbReference type="Proteomes" id="UP000004931">
    <property type="component" value="Unassembled WGS sequence"/>
</dbReference>
<dbReference type="InterPro" id="IPR025512">
    <property type="entry name" value="DUF4399"/>
</dbReference>
<organism evidence="3 4">
    <name type="scientific">marine gamma proteobacterium HTCC2143</name>
    <dbReference type="NCBI Taxonomy" id="247633"/>
    <lineage>
        <taxon>Bacteria</taxon>
        <taxon>Pseudomonadati</taxon>
        <taxon>Pseudomonadota</taxon>
        <taxon>Gammaproteobacteria</taxon>
        <taxon>Cellvibrionales</taxon>
        <taxon>Spongiibacteraceae</taxon>
        <taxon>BD1-7 clade</taxon>
    </lineage>
</organism>
<protein>
    <recommendedName>
        <fullName evidence="2">DUF4399 domain-containing protein</fullName>
    </recommendedName>
</protein>
<proteinExistence type="predicted"/>
<comment type="caution">
    <text evidence="3">The sequence shown here is derived from an EMBL/GenBank/DDBJ whole genome shotgun (WGS) entry which is preliminary data.</text>
</comment>